<evidence type="ECO:0000313" key="3">
    <source>
        <dbReference type="Proteomes" id="UP000291343"/>
    </source>
</evidence>
<gene>
    <name evidence="2" type="ORF">LSTR_LSTR011824</name>
</gene>
<evidence type="ECO:0000313" key="2">
    <source>
        <dbReference type="EMBL" id="RZF33114.1"/>
    </source>
</evidence>
<dbReference type="InParanoid" id="A0A482WHY3"/>
<dbReference type="EMBL" id="QKKF02034824">
    <property type="protein sequence ID" value="RZF33114.1"/>
    <property type="molecule type" value="Genomic_DNA"/>
</dbReference>
<dbReference type="SMR" id="A0A482WHY3"/>
<feature type="transmembrane region" description="Helical" evidence="1">
    <location>
        <begin position="123"/>
        <end position="146"/>
    </location>
</feature>
<keyword evidence="1" id="KW-1133">Transmembrane helix</keyword>
<comment type="caution">
    <text evidence="2">The sequence shown here is derived from an EMBL/GenBank/DDBJ whole genome shotgun (WGS) entry which is preliminary data.</text>
</comment>
<keyword evidence="1" id="KW-0472">Membrane</keyword>
<keyword evidence="1" id="KW-0812">Transmembrane</keyword>
<organism evidence="2 3">
    <name type="scientific">Laodelphax striatellus</name>
    <name type="common">Small brown planthopper</name>
    <name type="synonym">Delphax striatella</name>
    <dbReference type="NCBI Taxonomy" id="195883"/>
    <lineage>
        <taxon>Eukaryota</taxon>
        <taxon>Metazoa</taxon>
        <taxon>Ecdysozoa</taxon>
        <taxon>Arthropoda</taxon>
        <taxon>Hexapoda</taxon>
        <taxon>Insecta</taxon>
        <taxon>Pterygota</taxon>
        <taxon>Neoptera</taxon>
        <taxon>Paraneoptera</taxon>
        <taxon>Hemiptera</taxon>
        <taxon>Auchenorrhyncha</taxon>
        <taxon>Fulgoroidea</taxon>
        <taxon>Delphacidae</taxon>
        <taxon>Criomorphinae</taxon>
        <taxon>Laodelphax</taxon>
    </lineage>
</organism>
<sequence>MLSQGVHIALHLSHTHKLLLAPPLSMHHKTCIEEIINCLLSHSTLETKHTRIRQIRQGNNARPTCSVASTLMTRTPASSSLQFRQTHLTCRLPLLSLLISSNQLAEPCAAFAPDARWLTSYRLTLLTLLTFPYRAILFLALIAMVYGRPSYLQPAPLAYHAAPYAIPAPYTYSSGYHIVRSVEPVEQHGYRLSTRFPPKFVYQHASKLCLPTSHTCLRNCKTRLPTSETCLESVKHLLPL</sequence>
<dbReference type="AlphaFoldDB" id="A0A482WHY3"/>
<proteinExistence type="predicted"/>
<evidence type="ECO:0000256" key="1">
    <source>
        <dbReference type="SAM" id="Phobius"/>
    </source>
</evidence>
<keyword evidence="3" id="KW-1185">Reference proteome</keyword>
<accession>A0A482WHY3</accession>
<dbReference type="Proteomes" id="UP000291343">
    <property type="component" value="Unassembled WGS sequence"/>
</dbReference>
<name>A0A482WHY3_LAOST</name>
<protein>
    <submittedName>
        <fullName evidence="2">Uncharacterized protein</fullName>
    </submittedName>
</protein>
<reference evidence="2 3" key="1">
    <citation type="journal article" date="2017" name="Gigascience">
        <title>Genome sequence of the small brown planthopper, Laodelphax striatellus.</title>
        <authorList>
            <person name="Zhu J."/>
            <person name="Jiang F."/>
            <person name="Wang X."/>
            <person name="Yang P."/>
            <person name="Bao Y."/>
            <person name="Zhao W."/>
            <person name="Wang W."/>
            <person name="Lu H."/>
            <person name="Wang Q."/>
            <person name="Cui N."/>
            <person name="Li J."/>
            <person name="Chen X."/>
            <person name="Luo L."/>
            <person name="Yu J."/>
            <person name="Kang L."/>
            <person name="Cui F."/>
        </authorList>
    </citation>
    <scope>NUCLEOTIDE SEQUENCE [LARGE SCALE GENOMIC DNA]</scope>
    <source>
        <strain evidence="2">Lst14</strain>
    </source>
</reference>